<protein>
    <submittedName>
        <fullName evidence="1">Uncharacterized protein</fullName>
    </submittedName>
</protein>
<dbReference type="Proteomes" id="UP000324800">
    <property type="component" value="Unassembled WGS sequence"/>
</dbReference>
<gene>
    <name evidence="1" type="ORF">EZS28_001395</name>
</gene>
<dbReference type="OrthoDB" id="10500762at2759"/>
<sequence>MKSYIPKSQENLQTIETLLKTFAIQPLLNDGENYFSIKEINPESQMSSIFDKEVTISLSNSDHDVTQIKNSFVTLEFNIYILFDNKFDKFDEAYKDGAYIFVSLKNSAELIKQFVLNHRGKTIDEFLQNNAKAESFIYNTILPKSEKNNKRFVHSYYENVRNVNISCSGRYPNIKKTSDVLVPQNSSPYVMPVGFTVSIPLDDLFIFSAFSEYLNSLFSDLKIKFKINPCTFVFCLIDPIISIAKYYIINKDELLSSGQDKLQDFDLFFAN</sequence>
<reference evidence="1 2" key="1">
    <citation type="submission" date="2019-03" db="EMBL/GenBank/DDBJ databases">
        <title>Single cell metagenomics reveals metabolic interactions within the superorganism composed of flagellate Streblomastix strix and complex community of Bacteroidetes bacteria on its surface.</title>
        <authorList>
            <person name="Treitli S.C."/>
            <person name="Kolisko M."/>
            <person name="Husnik F."/>
            <person name="Keeling P."/>
            <person name="Hampl V."/>
        </authorList>
    </citation>
    <scope>NUCLEOTIDE SEQUENCE [LARGE SCALE GENOMIC DNA]</scope>
    <source>
        <strain evidence="1">ST1C</strain>
    </source>
</reference>
<organism evidence="1 2">
    <name type="scientific">Streblomastix strix</name>
    <dbReference type="NCBI Taxonomy" id="222440"/>
    <lineage>
        <taxon>Eukaryota</taxon>
        <taxon>Metamonada</taxon>
        <taxon>Preaxostyla</taxon>
        <taxon>Oxymonadida</taxon>
        <taxon>Streblomastigidae</taxon>
        <taxon>Streblomastix</taxon>
    </lineage>
</organism>
<accession>A0A5J4X7D9</accession>
<dbReference type="EMBL" id="SNRW01000143">
    <property type="protein sequence ID" value="KAA6403084.1"/>
    <property type="molecule type" value="Genomic_DNA"/>
</dbReference>
<dbReference type="AlphaFoldDB" id="A0A5J4X7D9"/>
<proteinExistence type="predicted"/>
<name>A0A5J4X7D9_9EUKA</name>
<comment type="caution">
    <text evidence="1">The sequence shown here is derived from an EMBL/GenBank/DDBJ whole genome shotgun (WGS) entry which is preliminary data.</text>
</comment>
<evidence type="ECO:0000313" key="1">
    <source>
        <dbReference type="EMBL" id="KAA6403084.1"/>
    </source>
</evidence>
<evidence type="ECO:0000313" key="2">
    <source>
        <dbReference type="Proteomes" id="UP000324800"/>
    </source>
</evidence>